<evidence type="ECO:0000256" key="2">
    <source>
        <dbReference type="ARBA" id="ARBA00005179"/>
    </source>
</evidence>
<evidence type="ECO:0000256" key="7">
    <source>
        <dbReference type="ARBA" id="ARBA00023004"/>
    </source>
</evidence>
<dbReference type="GO" id="GO:0016705">
    <property type="term" value="F:oxidoreductase activity, acting on paired donors, with incorporation or reduction of molecular oxygen"/>
    <property type="evidence" value="ECO:0007669"/>
    <property type="project" value="InterPro"/>
</dbReference>
<name>A0A0C9TGK4_SPHS4</name>
<dbReference type="InterPro" id="IPR036396">
    <property type="entry name" value="Cyt_P450_sf"/>
</dbReference>
<dbReference type="GO" id="GO:0005506">
    <property type="term" value="F:iron ion binding"/>
    <property type="evidence" value="ECO:0007669"/>
    <property type="project" value="InterPro"/>
</dbReference>
<dbReference type="PRINTS" id="PR00463">
    <property type="entry name" value="EP450I"/>
</dbReference>
<dbReference type="PRINTS" id="PR00385">
    <property type="entry name" value="P450"/>
</dbReference>
<evidence type="ECO:0000313" key="11">
    <source>
        <dbReference type="Proteomes" id="UP000054279"/>
    </source>
</evidence>
<evidence type="ECO:0000256" key="9">
    <source>
        <dbReference type="PIRSR" id="PIRSR602401-1"/>
    </source>
</evidence>
<dbReference type="InterPro" id="IPR050364">
    <property type="entry name" value="Cytochrome_P450_fung"/>
</dbReference>
<evidence type="ECO:0000313" key="10">
    <source>
        <dbReference type="EMBL" id="KIJ28558.1"/>
    </source>
</evidence>
<dbReference type="GO" id="GO:0004497">
    <property type="term" value="F:monooxygenase activity"/>
    <property type="evidence" value="ECO:0007669"/>
    <property type="project" value="UniProtKB-KW"/>
</dbReference>
<evidence type="ECO:0000256" key="6">
    <source>
        <dbReference type="ARBA" id="ARBA00023002"/>
    </source>
</evidence>
<dbReference type="AlphaFoldDB" id="A0A0C9TGK4"/>
<dbReference type="CDD" id="cd11065">
    <property type="entry name" value="CYP64-like"/>
    <property type="match status" value="1"/>
</dbReference>
<dbReference type="EMBL" id="KN837303">
    <property type="protein sequence ID" value="KIJ28558.1"/>
    <property type="molecule type" value="Genomic_DNA"/>
</dbReference>
<evidence type="ECO:0000256" key="3">
    <source>
        <dbReference type="ARBA" id="ARBA00010617"/>
    </source>
</evidence>
<proteinExistence type="inferred from homology"/>
<organism evidence="10 11">
    <name type="scientific">Sphaerobolus stellatus (strain SS14)</name>
    <dbReference type="NCBI Taxonomy" id="990650"/>
    <lineage>
        <taxon>Eukaryota</taxon>
        <taxon>Fungi</taxon>
        <taxon>Dikarya</taxon>
        <taxon>Basidiomycota</taxon>
        <taxon>Agaricomycotina</taxon>
        <taxon>Agaricomycetes</taxon>
        <taxon>Phallomycetidae</taxon>
        <taxon>Geastrales</taxon>
        <taxon>Sphaerobolaceae</taxon>
        <taxon>Sphaerobolus</taxon>
    </lineage>
</organism>
<keyword evidence="4 9" id="KW-0349">Heme</keyword>
<keyword evidence="7 9" id="KW-0408">Iron</keyword>
<feature type="binding site" description="axial binding residue" evidence="9">
    <location>
        <position position="334"/>
    </location>
    <ligand>
        <name>heme</name>
        <dbReference type="ChEBI" id="CHEBI:30413"/>
    </ligand>
    <ligandPart>
        <name>Fe</name>
        <dbReference type="ChEBI" id="CHEBI:18248"/>
    </ligandPart>
</feature>
<keyword evidence="5 9" id="KW-0479">Metal-binding</keyword>
<dbReference type="Pfam" id="PF00067">
    <property type="entry name" value="p450"/>
    <property type="match status" value="1"/>
</dbReference>
<comment type="similarity">
    <text evidence="3">Belongs to the cytochrome P450 family.</text>
</comment>
<evidence type="ECO:0000256" key="1">
    <source>
        <dbReference type="ARBA" id="ARBA00001971"/>
    </source>
</evidence>
<dbReference type="InterPro" id="IPR001128">
    <property type="entry name" value="Cyt_P450"/>
</dbReference>
<comment type="cofactor">
    <cofactor evidence="1 9">
        <name>heme</name>
        <dbReference type="ChEBI" id="CHEBI:30413"/>
    </cofactor>
</comment>
<evidence type="ECO:0000256" key="4">
    <source>
        <dbReference type="ARBA" id="ARBA00022617"/>
    </source>
</evidence>
<dbReference type="Gene3D" id="1.10.630.10">
    <property type="entry name" value="Cytochrome P450"/>
    <property type="match status" value="1"/>
</dbReference>
<evidence type="ECO:0000256" key="5">
    <source>
        <dbReference type="ARBA" id="ARBA00022723"/>
    </source>
</evidence>
<dbReference type="HOGENOM" id="CLU_001570_2_0_1"/>
<keyword evidence="6" id="KW-0560">Oxidoreductase</keyword>
<evidence type="ECO:0008006" key="12">
    <source>
        <dbReference type="Google" id="ProtNLM"/>
    </source>
</evidence>
<protein>
    <recommendedName>
        <fullName evidence="12">Cytochrome P450</fullName>
    </recommendedName>
</protein>
<dbReference type="InterPro" id="IPR002401">
    <property type="entry name" value="Cyt_P450_E_grp-I"/>
</dbReference>
<evidence type="ECO:0000256" key="8">
    <source>
        <dbReference type="ARBA" id="ARBA00023033"/>
    </source>
</evidence>
<dbReference type="Proteomes" id="UP000054279">
    <property type="component" value="Unassembled WGS sequence"/>
</dbReference>
<accession>A0A0C9TGK4</accession>
<keyword evidence="11" id="KW-1185">Reference proteome</keyword>
<dbReference type="PANTHER" id="PTHR46300">
    <property type="entry name" value="P450, PUTATIVE (EUROFUNG)-RELATED-RELATED"/>
    <property type="match status" value="1"/>
</dbReference>
<dbReference type="OrthoDB" id="2789670at2759"/>
<dbReference type="SUPFAM" id="SSF48264">
    <property type="entry name" value="Cytochrome P450"/>
    <property type="match status" value="1"/>
</dbReference>
<dbReference type="PANTHER" id="PTHR46300:SF7">
    <property type="entry name" value="P450, PUTATIVE (EUROFUNG)-RELATED"/>
    <property type="match status" value="1"/>
</dbReference>
<sequence length="407" mass="46503">MLHELVGYFGTAAQRYGNAWKKHRKAYRQYFDPASVVKYRYAQTVAAQELLRRLLDSPREYRTHVRYVASNLAMGIAYGMELEANFDRYVALSEVVVQIFLKVSRPGAFMVEYIPILKYIPSWFPGAGFKNFALEGRELVRQARDVPFDDVKRQLTMGNMQESFVSNSLLDLANTDEKEDIQVVKDIAGSIFAAGSDTTTAAIEWFLLAMVMFPEVQKKAQDELTKVIGQERLPEFEDRPELPYIDALVKEVLRFFVITPLALPHYTTEADVYEGYYIPAKTTIMGNSWALMHDPEEYPEPFKFNPERFLPNKEGKVPRDPFLGGAFGFGRRICSGRHLADASIFIMFASILTVFNISKARNEKGNEIDVTYATTAVPKFFHHPPFFPFEVNPRSEAALRVIHDTMP</sequence>
<reference evidence="10 11" key="1">
    <citation type="submission" date="2014-06" db="EMBL/GenBank/DDBJ databases">
        <title>Evolutionary Origins and Diversification of the Mycorrhizal Mutualists.</title>
        <authorList>
            <consortium name="DOE Joint Genome Institute"/>
            <consortium name="Mycorrhizal Genomics Consortium"/>
            <person name="Kohler A."/>
            <person name="Kuo A."/>
            <person name="Nagy L.G."/>
            <person name="Floudas D."/>
            <person name="Copeland A."/>
            <person name="Barry K.W."/>
            <person name="Cichocki N."/>
            <person name="Veneault-Fourrey C."/>
            <person name="LaButti K."/>
            <person name="Lindquist E.A."/>
            <person name="Lipzen A."/>
            <person name="Lundell T."/>
            <person name="Morin E."/>
            <person name="Murat C."/>
            <person name="Riley R."/>
            <person name="Ohm R."/>
            <person name="Sun H."/>
            <person name="Tunlid A."/>
            <person name="Henrissat B."/>
            <person name="Grigoriev I.V."/>
            <person name="Hibbett D.S."/>
            <person name="Martin F."/>
        </authorList>
    </citation>
    <scope>NUCLEOTIDE SEQUENCE [LARGE SCALE GENOMIC DNA]</scope>
    <source>
        <strain evidence="10 11">SS14</strain>
    </source>
</reference>
<keyword evidence="8" id="KW-0503">Monooxygenase</keyword>
<comment type="pathway">
    <text evidence="2">Secondary metabolite biosynthesis.</text>
</comment>
<dbReference type="GO" id="GO:0020037">
    <property type="term" value="F:heme binding"/>
    <property type="evidence" value="ECO:0007669"/>
    <property type="project" value="InterPro"/>
</dbReference>
<gene>
    <name evidence="10" type="ORF">M422DRAFT_37308</name>
</gene>